<name>A0A1G6B266_9HYPH</name>
<keyword evidence="1" id="KW-0812">Transmembrane</keyword>
<dbReference type="Proteomes" id="UP000199071">
    <property type="component" value="Unassembled WGS sequence"/>
</dbReference>
<sequence length="157" mass="16178">MISTPVLALCIGLAAGLRTITPLAAVSWVAWLGWLPLDHTWLAFFGHPWVAPVLTLFAIAELVGDKLPQTPSRRKPAVFAARIVSGALCGAALTAPYSAWSTGLMAGIVGAVIGTLAGHALRTRLAAGLGRDWPVALGEDAVAVIGATLIVWAAHTG</sequence>
<accession>A0A1G6B266</accession>
<dbReference type="STRING" id="665467.SAMN02982931_01128"/>
<evidence type="ECO:0000259" key="2">
    <source>
        <dbReference type="Pfam" id="PF13548"/>
    </source>
</evidence>
<feature type="transmembrane region" description="Helical" evidence="1">
    <location>
        <begin position="133"/>
        <end position="154"/>
    </location>
</feature>
<dbReference type="AlphaFoldDB" id="A0A1G6B266"/>
<feature type="domain" description="DUF4126" evidence="2">
    <location>
        <begin position="7"/>
        <end position="151"/>
    </location>
</feature>
<dbReference type="RefSeq" id="WP_090875347.1">
    <property type="nucleotide sequence ID" value="NZ_FMXQ01000002.1"/>
</dbReference>
<feature type="transmembrane region" description="Helical" evidence="1">
    <location>
        <begin position="103"/>
        <end position="121"/>
    </location>
</feature>
<evidence type="ECO:0000313" key="3">
    <source>
        <dbReference type="EMBL" id="SDB14754.1"/>
    </source>
</evidence>
<feature type="transmembrane region" description="Helical" evidence="1">
    <location>
        <begin position="41"/>
        <end position="64"/>
    </location>
</feature>
<dbReference type="OrthoDB" id="9812409at2"/>
<dbReference type="EMBL" id="FMXQ01000002">
    <property type="protein sequence ID" value="SDB14754.1"/>
    <property type="molecule type" value="Genomic_DNA"/>
</dbReference>
<feature type="transmembrane region" description="Helical" evidence="1">
    <location>
        <begin position="76"/>
        <end position="97"/>
    </location>
</feature>
<gene>
    <name evidence="3" type="ORF">SAMN02982931_01128</name>
</gene>
<proteinExistence type="predicted"/>
<dbReference type="InterPro" id="IPR025196">
    <property type="entry name" value="DUF4126"/>
</dbReference>
<dbReference type="Pfam" id="PF13548">
    <property type="entry name" value="DUF4126"/>
    <property type="match status" value="1"/>
</dbReference>
<protein>
    <submittedName>
        <fullName evidence="3">Uncharacterized membrane protein</fullName>
    </submittedName>
</protein>
<organism evidence="3 4">
    <name type="scientific">Bauldia litoralis</name>
    <dbReference type="NCBI Taxonomy" id="665467"/>
    <lineage>
        <taxon>Bacteria</taxon>
        <taxon>Pseudomonadati</taxon>
        <taxon>Pseudomonadota</taxon>
        <taxon>Alphaproteobacteria</taxon>
        <taxon>Hyphomicrobiales</taxon>
        <taxon>Kaistiaceae</taxon>
        <taxon>Bauldia</taxon>
    </lineage>
</organism>
<evidence type="ECO:0000256" key="1">
    <source>
        <dbReference type="SAM" id="Phobius"/>
    </source>
</evidence>
<reference evidence="3 4" key="1">
    <citation type="submission" date="2016-10" db="EMBL/GenBank/DDBJ databases">
        <authorList>
            <person name="de Groot N.N."/>
        </authorList>
    </citation>
    <scope>NUCLEOTIDE SEQUENCE [LARGE SCALE GENOMIC DNA]</scope>
    <source>
        <strain evidence="3 4">ATCC 35022</strain>
    </source>
</reference>
<keyword evidence="1" id="KW-1133">Transmembrane helix</keyword>
<evidence type="ECO:0000313" key="4">
    <source>
        <dbReference type="Proteomes" id="UP000199071"/>
    </source>
</evidence>
<keyword evidence="1" id="KW-0472">Membrane</keyword>
<keyword evidence="4" id="KW-1185">Reference proteome</keyword>